<evidence type="ECO:0000256" key="5">
    <source>
        <dbReference type="ARBA" id="ARBA00022989"/>
    </source>
</evidence>
<comment type="similarity">
    <text evidence="7">Belongs to the TRAP transporter large permease family.</text>
</comment>
<feature type="domain" description="TRAP C4-dicarboxylate transport system permease DctM subunit" evidence="8">
    <location>
        <begin position="7"/>
        <end position="418"/>
    </location>
</feature>
<feature type="transmembrane region" description="Helical" evidence="7">
    <location>
        <begin position="47"/>
        <end position="69"/>
    </location>
</feature>
<feature type="transmembrane region" description="Helical" evidence="7">
    <location>
        <begin position="273"/>
        <end position="294"/>
    </location>
</feature>
<dbReference type="GO" id="GO:0022857">
    <property type="term" value="F:transmembrane transporter activity"/>
    <property type="evidence" value="ECO:0007669"/>
    <property type="project" value="UniProtKB-UniRule"/>
</dbReference>
<dbReference type="InterPro" id="IPR004681">
    <property type="entry name" value="TRAP_DctM"/>
</dbReference>
<keyword evidence="3 7" id="KW-0997">Cell inner membrane</keyword>
<dbReference type="Pfam" id="PF06808">
    <property type="entry name" value="DctM"/>
    <property type="match status" value="1"/>
</dbReference>
<dbReference type="AlphaFoldDB" id="A0A420X1G1"/>
<gene>
    <name evidence="9" type="ORF">C7446_0429</name>
</gene>
<comment type="function">
    <text evidence="7">Part of the tripartite ATP-independent periplasmic (TRAP) transport system.</text>
</comment>
<dbReference type="GO" id="GO:0005886">
    <property type="term" value="C:plasma membrane"/>
    <property type="evidence" value="ECO:0007669"/>
    <property type="project" value="UniProtKB-SubCell"/>
</dbReference>
<evidence type="ECO:0000259" key="8">
    <source>
        <dbReference type="Pfam" id="PF06808"/>
    </source>
</evidence>
<keyword evidence="5 7" id="KW-1133">Transmembrane helix</keyword>
<evidence type="ECO:0000256" key="7">
    <source>
        <dbReference type="RuleBase" id="RU369079"/>
    </source>
</evidence>
<feature type="transmembrane region" description="Helical" evidence="7">
    <location>
        <begin position="398"/>
        <end position="422"/>
    </location>
</feature>
<comment type="subcellular location">
    <subcellularLocation>
        <location evidence="1 7">Cell inner membrane</location>
        <topology evidence="1 7">Multi-pass membrane protein</topology>
    </subcellularLocation>
</comment>
<evidence type="ECO:0000256" key="3">
    <source>
        <dbReference type="ARBA" id="ARBA00022519"/>
    </source>
</evidence>
<dbReference type="EMBL" id="RBIN01000001">
    <property type="protein sequence ID" value="RKR07614.1"/>
    <property type="molecule type" value="Genomic_DNA"/>
</dbReference>
<evidence type="ECO:0000313" key="9">
    <source>
        <dbReference type="EMBL" id="RKR07614.1"/>
    </source>
</evidence>
<sequence length="428" mass="45480">MAVTLALCLLLLMFLLGTPIAFALFLSTFAYFVIGADQPIALLIQRLAGGLESVSLLAIPFFIMAGVFMNHSGITVRLLNLAELCTRRFHGGLAQSNVLLSTFMGGLSGSNIADAAMNAKLLVPQMNERGYPTAFSSVVTASSSLITATIPPGIALIVYGYVNNVSIGRLFLAGVVPGLLMAAVMMGLVAFMCRRRGYQPPRRDRVSRSEWISVTRAGLIALALPVLVIGGIRIGVFTPTEAGAMAVAYALIVGIFVYREMRPANVALATRESLLSSVNVLFIICVASGFARFLTWEQIPQTITQLLASGMGSAVAFLLLANGLLLVLGMFLEGNAVLIVLSPLLAPVAAQFGIDPVHFGIIFIFNAAIGTITPPLGTVMFTTCSITGTRVPEFIREVLPFWVLLIVMLLLVTFVPGISLLLPGLVFG</sequence>
<comment type="subunit">
    <text evidence="7">The complex comprises the extracytoplasmic solute receptor protein and the two transmembrane proteins.</text>
</comment>
<dbReference type="Proteomes" id="UP000281975">
    <property type="component" value="Unassembled WGS sequence"/>
</dbReference>
<comment type="caution">
    <text evidence="7">Lacks conserved residue(s) required for the propagation of feature annotation.</text>
</comment>
<dbReference type="PIRSF" id="PIRSF006066">
    <property type="entry name" value="HI0050"/>
    <property type="match status" value="1"/>
</dbReference>
<reference evidence="9 10" key="1">
    <citation type="submission" date="2018-10" db="EMBL/GenBank/DDBJ databases">
        <title>Genomic Encyclopedia of Type Strains, Phase IV (KMG-IV): sequencing the most valuable type-strain genomes for metagenomic binning, comparative biology and taxonomic classification.</title>
        <authorList>
            <person name="Goeker M."/>
        </authorList>
    </citation>
    <scope>NUCLEOTIDE SEQUENCE [LARGE SCALE GENOMIC DNA]</scope>
    <source>
        <strain evidence="9 10">DSM 23229</strain>
    </source>
</reference>
<keyword evidence="10" id="KW-1185">Reference proteome</keyword>
<keyword evidence="2" id="KW-1003">Cell membrane</keyword>
<dbReference type="InterPro" id="IPR010656">
    <property type="entry name" value="DctM"/>
</dbReference>
<accession>A0A420X1G1</accession>
<keyword evidence="6 7" id="KW-0472">Membrane</keyword>
<evidence type="ECO:0000313" key="10">
    <source>
        <dbReference type="Proteomes" id="UP000281975"/>
    </source>
</evidence>
<feature type="transmembrane region" description="Helical" evidence="7">
    <location>
        <begin position="171"/>
        <end position="193"/>
    </location>
</feature>
<feature type="transmembrane region" description="Helical" evidence="7">
    <location>
        <begin position="306"/>
        <end position="328"/>
    </location>
</feature>
<dbReference type="PANTHER" id="PTHR33362">
    <property type="entry name" value="SIALIC ACID TRAP TRANSPORTER PERMEASE PROTEIN SIAT-RELATED"/>
    <property type="match status" value="1"/>
</dbReference>
<evidence type="ECO:0000256" key="2">
    <source>
        <dbReference type="ARBA" id="ARBA00022475"/>
    </source>
</evidence>
<organism evidence="9 10">
    <name type="scientific">Kushneria sinocarnis</name>
    <dbReference type="NCBI Taxonomy" id="595502"/>
    <lineage>
        <taxon>Bacteria</taxon>
        <taxon>Pseudomonadati</taxon>
        <taxon>Pseudomonadota</taxon>
        <taxon>Gammaproteobacteria</taxon>
        <taxon>Oceanospirillales</taxon>
        <taxon>Halomonadaceae</taxon>
        <taxon>Kushneria</taxon>
    </lineage>
</organism>
<proteinExistence type="inferred from homology"/>
<name>A0A420X1G1_9GAMM</name>
<dbReference type="OrthoDB" id="9796052at2"/>
<evidence type="ECO:0000256" key="1">
    <source>
        <dbReference type="ARBA" id="ARBA00004429"/>
    </source>
</evidence>
<evidence type="ECO:0000256" key="4">
    <source>
        <dbReference type="ARBA" id="ARBA00022692"/>
    </source>
</evidence>
<feature type="transmembrane region" description="Helical" evidence="7">
    <location>
        <begin position="134"/>
        <end position="159"/>
    </location>
</feature>
<keyword evidence="4 7" id="KW-0812">Transmembrane</keyword>
<comment type="caution">
    <text evidence="9">The sequence shown here is derived from an EMBL/GenBank/DDBJ whole genome shotgun (WGS) entry which is preliminary data.</text>
</comment>
<dbReference type="PANTHER" id="PTHR33362:SF4">
    <property type="entry name" value="2,3-DIKETO-L-GULONATE TRAP TRANSPORTER LARGE PERMEASE PROTEIN YIAN"/>
    <property type="match status" value="1"/>
</dbReference>
<feature type="transmembrane region" description="Helical" evidence="7">
    <location>
        <begin position="242"/>
        <end position="261"/>
    </location>
</feature>
<feature type="transmembrane region" description="Helical" evidence="7">
    <location>
        <begin position="360"/>
        <end position="386"/>
    </location>
</feature>
<dbReference type="NCBIfam" id="TIGR00786">
    <property type="entry name" value="dctM"/>
    <property type="match status" value="1"/>
</dbReference>
<evidence type="ECO:0000256" key="6">
    <source>
        <dbReference type="ARBA" id="ARBA00023136"/>
    </source>
</evidence>
<protein>
    <recommendedName>
        <fullName evidence="7">TRAP transporter large permease protein</fullName>
    </recommendedName>
</protein>
<keyword evidence="7" id="KW-0813">Transport</keyword>
<feature type="transmembrane region" description="Helical" evidence="7">
    <location>
        <begin position="214"/>
        <end position="236"/>
    </location>
</feature>
<dbReference type="RefSeq" id="WP_121170817.1">
    <property type="nucleotide sequence ID" value="NZ_RBIN01000001.1"/>
</dbReference>
<feature type="transmembrane region" description="Helical" evidence="7">
    <location>
        <begin position="335"/>
        <end position="354"/>
    </location>
</feature>